<dbReference type="Proteomes" id="UP000239406">
    <property type="component" value="Unassembled WGS sequence"/>
</dbReference>
<feature type="region of interest" description="Disordered" evidence="1">
    <location>
        <begin position="1"/>
        <end position="68"/>
    </location>
</feature>
<feature type="compositionally biased region" description="Low complexity" evidence="1">
    <location>
        <begin position="1"/>
        <end position="16"/>
    </location>
</feature>
<name>A0A2S5T0Y7_9BURK</name>
<gene>
    <name evidence="2" type="ORF">C1702_16445</name>
</gene>
<proteinExistence type="predicted"/>
<keyword evidence="3" id="KW-1185">Reference proteome</keyword>
<feature type="compositionally biased region" description="Pro residues" evidence="1">
    <location>
        <begin position="17"/>
        <end position="26"/>
    </location>
</feature>
<dbReference type="AlphaFoldDB" id="A0A2S5T0Y7"/>
<protein>
    <submittedName>
        <fullName evidence="2">Uncharacterized protein</fullName>
    </submittedName>
</protein>
<comment type="caution">
    <text evidence="2">The sequence shown here is derived from an EMBL/GenBank/DDBJ whole genome shotgun (WGS) entry which is preliminary data.</text>
</comment>
<organism evidence="2 3">
    <name type="scientific">Caldimonas thermodepolymerans</name>
    <dbReference type="NCBI Taxonomy" id="215580"/>
    <lineage>
        <taxon>Bacteria</taxon>
        <taxon>Pseudomonadati</taxon>
        <taxon>Pseudomonadota</taxon>
        <taxon>Betaproteobacteria</taxon>
        <taxon>Burkholderiales</taxon>
        <taxon>Sphaerotilaceae</taxon>
        <taxon>Caldimonas</taxon>
    </lineage>
</organism>
<dbReference type="EMBL" id="PSNY01000023">
    <property type="protein sequence ID" value="PPE68612.1"/>
    <property type="molecule type" value="Genomic_DNA"/>
</dbReference>
<evidence type="ECO:0000313" key="3">
    <source>
        <dbReference type="Proteomes" id="UP000239406"/>
    </source>
</evidence>
<evidence type="ECO:0000313" key="2">
    <source>
        <dbReference type="EMBL" id="PPE68612.1"/>
    </source>
</evidence>
<reference evidence="2 3" key="1">
    <citation type="submission" date="2018-02" db="EMBL/GenBank/DDBJ databases">
        <title>Reclassifiation of [Polyangium] brachysporum DSM 7029 as Guopingzhaonella breviflexa gen. nov., sp. nov., a member of the family Comamonadaceae.</title>
        <authorList>
            <person name="Tang B."/>
        </authorList>
    </citation>
    <scope>NUCLEOTIDE SEQUENCE [LARGE SCALE GENOMIC DNA]</scope>
    <source>
        <strain evidence="2 3">DSM 15344</strain>
    </source>
</reference>
<accession>A0A2S5T0Y7</accession>
<sequence>MPPRPRCAAAPAVAWPTVPPPRPGQPPAHRHRGHAMRAPAGRQTAHASRPGTTAAPGPPEALRSTRDR</sequence>
<evidence type="ECO:0000256" key="1">
    <source>
        <dbReference type="SAM" id="MobiDB-lite"/>
    </source>
</evidence>